<dbReference type="SUPFAM" id="SSF53756">
    <property type="entry name" value="UDP-Glycosyltransferase/glycogen phosphorylase"/>
    <property type="match status" value="1"/>
</dbReference>
<dbReference type="EMBL" id="JACEFO010002210">
    <property type="protein sequence ID" value="KAF8672997.1"/>
    <property type="molecule type" value="Genomic_DNA"/>
</dbReference>
<dbReference type="GO" id="GO:0080043">
    <property type="term" value="F:quercetin 3-O-glucosyltransferase activity"/>
    <property type="evidence" value="ECO:0007669"/>
    <property type="project" value="TreeGrafter"/>
</dbReference>
<dbReference type="AlphaFoldDB" id="A0A835AU87"/>
<keyword evidence="3" id="KW-1133">Transmembrane helix</keyword>
<evidence type="ECO:0000256" key="1">
    <source>
        <dbReference type="ARBA" id="ARBA00009995"/>
    </source>
</evidence>
<gene>
    <name evidence="4" type="ORF">HU200_049067</name>
</gene>
<evidence type="ECO:0000313" key="4">
    <source>
        <dbReference type="EMBL" id="KAF8672997.1"/>
    </source>
</evidence>
<dbReference type="GO" id="GO:0080044">
    <property type="term" value="F:quercetin 7-O-glucosyltransferase activity"/>
    <property type="evidence" value="ECO:0007669"/>
    <property type="project" value="TreeGrafter"/>
</dbReference>
<sequence length="273" mass="31165">MLSYSDDCVIWLYSREVRSVVYVSLEMHAGMSYEQLTQTLHGLVKSEYYFLWVALPDMVQKLNSQLLQEEAFTAADRNRALILECAPQHAMLCRHQAVGCFLTHGEWSSALEAAVKGVPMVCFPFFPYQKINSHLVSQVWKTGRDMNDDVCVDIDNKVEGTVTMKDKVKDAVITAMKSGDLRNNADTVAQLLKDDFRDVEGQSSSELNGLLNFIMDLRGQDPAGANRELETSACFMKLVYTVFYDIFYTRFTFLVIFIFLLYHLVPVFFPQIL</sequence>
<dbReference type="Proteomes" id="UP000636709">
    <property type="component" value="Unassembled WGS sequence"/>
</dbReference>
<evidence type="ECO:0000313" key="5">
    <source>
        <dbReference type="Proteomes" id="UP000636709"/>
    </source>
</evidence>
<evidence type="ECO:0008006" key="6">
    <source>
        <dbReference type="Google" id="ProtNLM"/>
    </source>
</evidence>
<keyword evidence="5" id="KW-1185">Reference proteome</keyword>
<evidence type="ECO:0000256" key="3">
    <source>
        <dbReference type="SAM" id="Phobius"/>
    </source>
</evidence>
<keyword evidence="3" id="KW-0812">Transmembrane</keyword>
<comment type="similarity">
    <text evidence="1">Belongs to the UDP-glycosyltransferase family.</text>
</comment>
<name>A0A835AU87_9POAL</name>
<proteinExistence type="inferred from homology"/>
<organism evidence="4 5">
    <name type="scientific">Digitaria exilis</name>
    <dbReference type="NCBI Taxonomy" id="1010633"/>
    <lineage>
        <taxon>Eukaryota</taxon>
        <taxon>Viridiplantae</taxon>
        <taxon>Streptophyta</taxon>
        <taxon>Embryophyta</taxon>
        <taxon>Tracheophyta</taxon>
        <taxon>Spermatophyta</taxon>
        <taxon>Magnoliopsida</taxon>
        <taxon>Liliopsida</taxon>
        <taxon>Poales</taxon>
        <taxon>Poaceae</taxon>
        <taxon>PACMAD clade</taxon>
        <taxon>Panicoideae</taxon>
        <taxon>Panicodae</taxon>
        <taxon>Paniceae</taxon>
        <taxon>Anthephorinae</taxon>
        <taxon>Digitaria</taxon>
    </lineage>
</organism>
<evidence type="ECO:0000256" key="2">
    <source>
        <dbReference type="ARBA" id="ARBA00022679"/>
    </source>
</evidence>
<dbReference type="PANTHER" id="PTHR11926:SF1392">
    <property type="entry name" value="GLYCOSYLTRANSFERASE"/>
    <property type="match status" value="1"/>
</dbReference>
<reference evidence="4" key="1">
    <citation type="submission" date="2020-07" db="EMBL/GenBank/DDBJ databases">
        <title>Genome sequence and genetic diversity analysis of an under-domesticated orphan crop, white fonio (Digitaria exilis).</title>
        <authorList>
            <person name="Bennetzen J.L."/>
            <person name="Chen S."/>
            <person name="Ma X."/>
            <person name="Wang X."/>
            <person name="Yssel A.E.J."/>
            <person name="Chaluvadi S.R."/>
            <person name="Johnson M."/>
            <person name="Gangashetty P."/>
            <person name="Hamidou F."/>
            <person name="Sanogo M.D."/>
            <person name="Zwaenepoel A."/>
            <person name="Wallace J."/>
            <person name="Van De Peer Y."/>
            <person name="Van Deynze A."/>
        </authorList>
    </citation>
    <scope>NUCLEOTIDE SEQUENCE</scope>
    <source>
        <tissue evidence="4">Leaves</tissue>
    </source>
</reference>
<dbReference type="Gene3D" id="3.40.50.2000">
    <property type="entry name" value="Glycogen Phosphorylase B"/>
    <property type="match status" value="1"/>
</dbReference>
<keyword evidence="2" id="KW-0808">Transferase</keyword>
<dbReference type="Pfam" id="PF00201">
    <property type="entry name" value="UDPGT"/>
    <property type="match status" value="1"/>
</dbReference>
<dbReference type="InterPro" id="IPR002213">
    <property type="entry name" value="UDP_glucos_trans"/>
</dbReference>
<feature type="transmembrane region" description="Helical" evidence="3">
    <location>
        <begin position="247"/>
        <end position="269"/>
    </location>
</feature>
<dbReference type="PANTHER" id="PTHR11926">
    <property type="entry name" value="GLUCOSYL/GLUCURONOSYL TRANSFERASES"/>
    <property type="match status" value="1"/>
</dbReference>
<protein>
    <recommendedName>
        <fullName evidence="6">UDP-glycosyltransferase</fullName>
    </recommendedName>
</protein>
<comment type="caution">
    <text evidence="4">The sequence shown here is derived from an EMBL/GenBank/DDBJ whole genome shotgun (WGS) entry which is preliminary data.</text>
</comment>
<accession>A0A835AU87</accession>
<dbReference type="OrthoDB" id="5835829at2759"/>
<keyword evidence="3" id="KW-0472">Membrane</keyword>